<comment type="catalytic activity">
    <reaction evidence="12">
        <text>O-phospho-L-seryl-[protein] + H2O = L-seryl-[protein] + phosphate</text>
        <dbReference type="Rhea" id="RHEA:20629"/>
        <dbReference type="Rhea" id="RHEA-COMP:9863"/>
        <dbReference type="Rhea" id="RHEA-COMP:11604"/>
        <dbReference type="ChEBI" id="CHEBI:15377"/>
        <dbReference type="ChEBI" id="CHEBI:29999"/>
        <dbReference type="ChEBI" id="CHEBI:43474"/>
        <dbReference type="ChEBI" id="CHEBI:83421"/>
        <dbReference type="EC" id="3.1.3.16"/>
    </reaction>
</comment>
<dbReference type="SUPFAM" id="SSF81606">
    <property type="entry name" value="PP2C-like"/>
    <property type="match status" value="1"/>
</dbReference>
<evidence type="ECO:0000256" key="6">
    <source>
        <dbReference type="ARBA" id="ARBA00022723"/>
    </source>
</evidence>
<evidence type="ECO:0000256" key="11">
    <source>
        <dbReference type="ARBA" id="ARBA00023211"/>
    </source>
</evidence>
<dbReference type="OrthoDB" id="10264738at2759"/>
<sequence length="812" mass="96378">MKEYSNFDTQYNKKYDNLNDTGFYSTKNSNAQKTNFISSNLQQSISEQKPKKQQQSSDLTFFKSEKNQSNKENYKILQKKEENIIEVDKFEQREISERKYNKIKSFASLSHQGIHRNYNEDRVKIITNLQKPSFKQGTYYWPDIHYFAIFDGHGGVKCADFLQQNLHNYILQQSDFPQFPYQAIQKGVIQAENEFLAQADRNQDNSGSCALVAIFIDAFVYIVNIGDSRAILSQNLGKEIQNLSNDHKPELEIDRIEQAGGEVYQSKENFKDYYFYNGVKYDIPYRVKPGRLSVSRTIGDKHAKMQKYGGNPNAVIAKPEISVFKLEDNYDFIVLGCDGVFDRLKSEQIIDNIWYQLKKQVISQNCQEQTNFHSFTDKCSQSILEQSMHSKSLDNVTCIVISFENFQKEFIKKSTLQNINFFDIPTNEIKQGQNKLFSNNLEYQDFKKDIKNNNTQVQQNYFMQDDYDQQKYQKQNQNSGQNNDTQQTKQQKVSENQVYQNQSLQFDENSINQNKIKSKFTNQLKQRQKYSSLEKENIYFQQLSQQLKKDLQQKIILQENEQIQQNKSKNTSIQERDLNQSSNSLVPETFNSKNKYKDYQQFKSRKQNNIKQYQQQKLIHDALDQENNLNDEKYSLIQQLRIPVQKKQNYMMENYQNENSQIQQQNVTQKKQINIQPKQKNQKYHNQSQRNEQKKINHTYLRNPSQIRLMKNSYYTENGYKNNSFENLSSTNRFYLSGRQNYNNYNNQDHLLKKNYINKSSFQLAQENSNYSDIQSHEQNNYAKFNSICINRVDNEEKFIKNNSFIKYNMYY</sequence>
<dbReference type="PROSITE" id="PS51746">
    <property type="entry name" value="PPM_2"/>
    <property type="match status" value="1"/>
</dbReference>
<gene>
    <name evidence="17" type="ORF">PPERSA_12418</name>
</gene>
<feature type="region of interest" description="Disordered" evidence="15">
    <location>
        <begin position="44"/>
        <end position="64"/>
    </location>
</feature>
<protein>
    <recommendedName>
        <fullName evidence="5">protein-serine/threonine phosphatase</fullName>
        <ecNumber evidence="5">3.1.3.16</ecNumber>
    </recommendedName>
</protein>
<feature type="compositionally biased region" description="Low complexity" evidence="15">
    <location>
        <begin position="661"/>
        <end position="679"/>
    </location>
</feature>
<evidence type="ECO:0000256" key="5">
    <source>
        <dbReference type="ARBA" id="ARBA00013081"/>
    </source>
</evidence>
<dbReference type="InParanoid" id="A0A0V0QNN6"/>
<dbReference type="InterPro" id="IPR001932">
    <property type="entry name" value="PPM-type_phosphatase-like_dom"/>
</dbReference>
<reference evidence="17 18" key="1">
    <citation type="journal article" date="2015" name="Sci. Rep.">
        <title>Genome of the facultative scuticociliatosis pathogen Pseudocohnilembus persalinus provides insight into its virulence through horizontal gene transfer.</title>
        <authorList>
            <person name="Xiong J."/>
            <person name="Wang G."/>
            <person name="Cheng J."/>
            <person name="Tian M."/>
            <person name="Pan X."/>
            <person name="Warren A."/>
            <person name="Jiang C."/>
            <person name="Yuan D."/>
            <person name="Miao W."/>
        </authorList>
    </citation>
    <scope>NUCLEOTIDE SEQUENCE [LARGE SCALE GENOMIC DNA]</scope>
    <source>
        <strain evidence="17">36N120E</strain>
    </source>
</reference>
<dbReference type="GO" id="GO:0016020">
    <property type="term" value="C:membrane"/>
    <property type="evidence" value="ECO:0007669"/>
    <property type="project" value="UniProtKB-SubCell"/>
</dbReference>
<feature type="compositionally biased region" description="Low complexity" evidence="15">
    <location>
        <begin position="470"/>
        <end position="491"/>
    </location>
</feature>
<dbReference type="EC" id="3.1.3.16" evidence="5"/>
<dbReference type="InterPro" id="IPR036457">
    <property type="entry name" value="PPM-type-like_dom_sf"/>
</dbReference>
<keyword evidence="18" id="KW-1185">Reference proteome</keyword>
<evidence type="ECO:0000313" key="18">
    <source>
        <dbReference type="Proteomes" id="UP000054937"/>
    </source>
</evidence>
<feature type="region of interest" description="Disordered" evidence="15">
    <location>
        <begin position="470"/>
        <end position="497"/>
    </location>
</feature>
<dbReference type="InterPro" id="IPR015655">
    <property type="entry name" value="PP2C"/>
</dbReference>
<evidence type="ECO:0000256" key="13">
    <source>
        <dbReference type="ARBA" id="ARBA00048336"/>
    </source>
</evidence>
<dbReference type="InterPro" id="IPR000222">
    <property type="entry name" value="PP2C_BS"/>
</dbReference>
<feature type="region of interest" description="Disordered" evidence="15">
    <location>
        <begin position="564"/>
        <end position="593"/>
    </location>
</feature>
<keyword evidence="10" id="KW-0472">Membrane</keyword>
<evidence type="ECO:0000256" key="9">
    <source>
        <dbReference type="ARBA" id="ARBA00022912"/>
    </source>
</evidence>
<organism evidence="17 18">
    <name type="scientific">Pseudocohnilembus persalinus</name>
    <name type="common">Ciliate</name>
    <dbReference type="NCBI Taxonomy" id="266149"/>
    <lineage>
        <taxon>Eukaryota</taxon>
        <taxon>Sar</taxon>
        <taxon>Alveolata</taxon>
        <taxon>Ciliophora</taxon>
        <taxon>Intramacronucleata</taxon>
        <taxon>Oligohymenophorea</taxon>
        <taxon>Scuticociliatia</taxon>
        <taxon>Philasterida</taxon>
        <taxon>Pseudocohnilembidae</taxon>
        <taxon>Pseudocohnilembus</taxon>
    </lineage>
</organism>
<keyword evidence="9 14" id="KW-0904">Protein phosphatase</keyword>
<evidence type="ECO:0000256" key="7">
    <source>
        <dbReference type="ARBA" id="ARBA00022801"/>
    </source>
</evidence>
<feature type="domain" description="PPM-type phosphatase" evidence="16">
    <location>
        <begin position="105"/>
        <end position="403"/>
    </location>
</feature>
<comment type="subcellular location">
    <subcellularLocation>
        <location evidence="3">Membrane</location>
        <topology evidence="3">Peripheral membrane protein</topology>
    </subcellularLocation>
</comment>
<evidence type="ECO:0000256" key="12">
    <source>
        <dbReference type="ARBA" id="ARBA00047761"/>
    </source>
</evidence>
<feature type="compositionally biased region" description="Low complexity" evidence="15">
    <location>
        <begin position="44"/>
        <end position="57"/>
    </location>
</feature>
<comment type="cofactor">
    <cofactor evidence="1">
        <name>Mn(2+)</name>
        <dbReference type="ChEBI" id="CHEBI:29035"/>
    </cofactor>
</comment>
<evidence type="ECO:0000256" key="2">
    <source>
        <dbReference type="ARBA" id="ARBA00001946"/>
    </source>
</evidence>
<evidence type="ECO:0000256" key="4">
    <source>
        <dbReference type="ARBA" id="ARBA00006702"/>
    </source>
</evidence>
<evidence type="ECO:0000256" key="8">
    <source>
        <dbReference type="ARBA" id="ARBA00022842"/>
    </source>
</evidence>
<accession>A0A0V0QNN6</accession>
<evidence type="ECO:0000256" key="3">
    <source>
        <dbReference type="ARBA" id="ARBA00004170"/>
    </source>
</evidence>
<comment type="caution">
    <text evidence="17">The sequence shown here is derived from an EMBL/GenBank/DDBJ whole genome shotgun (WGS) entry which is preliminary data.</text>
</comment>
<dbReference type="Pfam" id="PF00481">
    <property type="entry name" value="PP2C"/>
    <property type="match status" value="1"/>
</dbReference>
<dbReference type="PANTHER" id="PTHR13832:SF803">
    <property type="entry name" value="PROTEIN PHOSPHATASE 1G"/>
    <property type="match status" value="1"/>
</dbReference>
<evidence type="ECO:0000256" key="10">
    <source>
        <dbReference type="ARBA" id="ARBA00023136"/>
    </source>
</evidence>
<dbReference type="GO" id="GO:0046872">
    <property type="term" value="F:metal ion binding"/>
    <property type="evidence" value="ECO:0007669"/>
    <property type="project" value="UniProtKB-KW"/>
</dbReference>
<dbReference type="Proteomes" id="UP000054937">
    <property type="component" value="Unassembled WGS sequence"/>
</dbReference>
<name>A0A0V0QNN6_PSEPJ</name>
<dbReference type="Gene3D" id="3.60.40.10">
    <property type="entry name" value="PPM-type phosphatase domain"/>
    <property type="match status" value="1"/>
</dbReference>
<dbReference type="SMART" id="SM00332">
    <property type="entry name" value="PP2Cc"/>
    <property type="match status" value="1"/>
</dbReference>
<comment type="cofactor">
    <cofactor evidence="2">
        <name>Mg(2+)</name>
        <dbReference type="ChEBI" id="CHEBI:18420"/>
    </cofactor>
</comment>
<dbReference type="EMBL" id="LDAU01000122">
    <property type="protein sequence ID" value="KRX03971.1"/>
    <property type="molecule type" value="Genomic_DNA"/>
</dbReference>
<comment type="similarity">
    <text evidence="4 14">Belongs to the PP2C family.</text>
</comment>
<dbReference type="AlphaFoldDB" id="A0A0V0QNN6"/>
<dbReference type="PROSITE" id="PS01032">
    <property type="entry name" value="PPM_1"/>
    <property type="match status" value="1"/>
</dbReference>
<keyword evidence="7 14" id="KW-0378">Hydrolase</keyword>
<evidence type="ECO:0000256" key="15">
    <source>
        <dbReference type="SAM" id="MobiDB-lite"/>
    </source>
</evidence>
<comment type="catalytic activity">
    <reaction evidence="13">
        <text>O-phospho-L-threonyl-[protein] + H2O = L-threonyl-[protein] + phosphate</text>
        <dbReference type="Rhea" id="RHEA:47004"/>
        <dbReference type="Rhea" id="RHEA-COMP:11060"/>
        <dbReference type="Rhea" id="RHEA-COMP:11605"/>
        <dbReference type="ChEBI" id="CHEBI:15377"/>
        <dbReference type="ChEBI" id="CHEBI:30013"/>
        <dbReference type="ChEBI" id="CHEBI:43474"/>
        <dbReference type="ChEBI" id="CHEBI:61977"/>
        <dbReference type="EC" id="3.1.3.16"/>
    </reaction>
</comment>
<dbReference type="PANTHER" id="PTHR13832">
    <property type="entry name" value="PROTEIN PHOSPHATASE 2C"/>
    <property type="match status" value="1"/>
</dbReference>
<evidence type="ECO:0000259" key="16">
    <source>
        <dbReference type="PROSITE" id="PS51746"/>
    </source>
</evidence>
<keyword evidence="11" id="KW-0464">Manganese</keyword>
<proteinExistence type="inferred from homology"/>
<evidence type="ECO:0000256" key="14">
    <source>
        <dbReference type="RuleBase" id="RU003465"/>
    </source>
</evidence>
<feature type="compositionally biased region" description="Polar residues" evidence="15">
    <location>
        <begin position="568"/>
        <end position="593"/>
    </location>
</feature>
<evidence type="ECO:0000313" key="17">
    <source>
        <dbReference type="EMBL" id="KRX03971.1"/>
    </source>
</evidence>
<keyword evidence="8" id="KW-0460">Magnesium</keyword>
<evidence type="ECO:0000256" key="1">
    <source>
        <dbReference type="ARBA" id="ARBA00001936"/>
    </source>
</evidence>
<dbReference type="CDD" id="cd00143">
    <property type="entry name" value="PP2Cc"/>
    <property type="match status" value="1"/>
</dbReference>
<keyword evidence="6" id="KW-0479">Metal-binding</keyword>
<feature type="region of interest" description="Disordered" evidence="15">
    <location>
        <begin position="659"/>
        <end position="697"/>
    </location>
</feature>
<dbReference type="GO" id="GO:0004722">
    <property type="term" value="F:protein serine/threonine phosphatase activity"/>
    <property type="evidence" value="ECO:0007669"/>
    <property type="project" value="UniProtKB-EC"/>
</dbReference>